<dbReference type="InterPro" id="IPR010994">
    <property type="entry name" value="RuvA_2-like"/>
</dbReference>
<reference evidence="3" key="1">
    <citation type="journal article" date="2021" name="PeerJ">
        <title>Extensive microbial diversity within the chicken gut microbiome revealed by metagenomics and culture.</title>
        <authorList>
            <person name="Gilroy R."/>
            <person name="Ravi A."/>
            <person name="Getino M."/>
            <person name="Pursley I."/>
            <person name="Horton D.L."/>
            <person name="Alikhan N.F."/>
            <person name="Baker D."/>
            <person name="Gharbi K."/>
            <person name="Hall N."/>
            <person name="Watson M."/>
            <person name="Adriaenssens E.M."/>
            <person name="Foster-Nyarko E."/>
            <person name="Jarju S."/>
            <person name="Secka A."/>
            <person name="Antonio M."/>
            <person name="Oren A."/>
            <person name="Chaudhuri R.R."/>
            <person name="La Ragione R."/>
            <person name="Hildebrand F."/>
            <person name="Pallen M.J."/>
        </authorList>
    </citation>
    <scope>NUCLEOTIDE SEQUENCE</scope>
    <source>
        <strain evidence="3">CHK187-11901</strain>
    </source>
</reference>
<proteinExistence type="predicted"/>
<dbReference type="Proteomes" id="UP000823896">
    <property type="component" value="Unassembled WGS sequence"/>
</dbReference>
<comment type="caution">
    <text evidence="3">The sequence shown here is derived from an EMBL/GenBank/DDBJ whole genome shotgun (WGS) entry which is preliminary data.</text>
</comment>
<dbReference type="Pfam" id="PF10531">
    <property type="entry name" value="SLBB"/>
    <property type="match status" value="1"/>
</dbReference>
<dbReference type="Pfam" id="PF12836">
    <property type="entry name" value="HHH_3"/>
    <property type="match status" value="1"/>
</dbReference>
<organism evidence="3 4">
    <name type="scientific">Candidatus Merdibacter merdavium</name>
    <dbReference type="NCBI Taxonomy" id="2838692"/>
    <lineage>
        <taxon>Bacteria</taxon>
        <taxon>Bacillati</taxon>
        <taxon>Bacillota</taxon>
        <taxon>Erysipelotrichia</taxon>
        <taxon>Erysipelotrichales</taxon>
        <taxon>Erysipelotrichaceae</taxon>
        <taxon>Merdibacter</taxon>
    </lineage>
</organism>
<dbReference type="PANTHER" id="PTHR21180">
    <property type="entry name" value="ENDONUCLEASE/EXONUCLEASE/PHOSPHATASE FAMILY DOMAIN-CONTAINING PROTEIN 1"/>
    <property type="match status" value="1"/>
</dbReference>
<dbReference type="InterPro" id="IPR019554">
    <property type="entry name" value="Soluble_ligand-bd"/>
</dbReference>
<evidence type="ECO:0000256" key="1">
    <source>
        <dbReference type="SAM" id="SignalP"/>
    </source>
</evidence>
<dbReference type="InterPro" id="IPR003583">
    <property type="entry name" value="Hlx-hairpin-Hlx_DNA-bd_motif"/>
</dbReference>
<dbReference type="GO" id="GO:0015628">
    <property type="term" value="P:protein secretion by the type II secretion system"/>
    <property type="evidence" value="ECO:0007669"/>
    <property type="project" value="TreeGrafter"/>
</dbReference>
<dbReference type="GO" id="GO:0006281">
    <property type="term" value="P:DNA repair"/>
    <property type="evidence" value="ECO:0007669"/>
    <property type="project" value="InterPro"/>
</dbReference>
<evidence type="ECO:0000313" key="4">
    <source>
        <dbReference type="Proteomes" id="UP000823896"/>
    </source>
</evidence>
<dbReference type="NCBIfam" id="TIGR00426">
    <property type="entry name" value="competence protein ComEA helix-hairpin-helix repeat region"/>
    <property type="match status" value="1"/>
</dbReference>
<dbReference type="Gene3D" id="1.10.150.320">
    <property type="entry name" value="Photosystem II 12 kDa extrinsic protein"/>
    <property type="match status" value="1"/>
</dbReference>
<keyword evidence="3" id="KW-0238">DNA-binding</keyword>
<reference evidence="3" key="2">
    <citation type="submission" date="2021-04" db="EMBL/GenBank/DDBJ databases">
        <authorList>
            <person name="Gilroy R."/>
        </authorList>
    </citation>
    <scope>NUCLEOTIDE SEQUENCE</scope>
    <source>
        <strain evidence="3">CHK187-11901</strain>
    </source>
</reference>
<feature type="domain" description="Helix-hairpin-helix DNA-binding motif class 1" evidence="2">
    <location>
        <begin position="108"/>
        <end position="127"/>
    </location>
</feature>
<dbReference type="EMBL" id="DWWM01000032">
    <property type="protein sequence ID" value="HJC36546.1"/>
    <property type="molecule type" value="Genomic_DNA"/>
</dbReference>
<protein>
    <submittedName>
        <fullName evidence="3">ComEA family DNA-binding protein</fullName>
    </submittedName>
</protein>
<accession>A0A9D2NQ50</accession>
<dbReference type="InterPro" id="IPR004509">
    <property type="entry name" value="Competence_ComEA_HhH"/>
</dbReference>
<dbReference type="GO" id="GO:0003677">
    <property type="term" value="F:DNA binding"/>
    <property type="evidence" value="ECO:0007669"/>
    <property type="project" value="UniProtKB-KW"/>
</dbReference>
<keyword evidence="1" id="KW-0732">Signal</keyword>
<dbReference type="GO" id="GO:0015627">
    <property type="term" value="C:type II protein secretion system complex"/>
    <property type="evidence" value="ECO:0007669"/>
    <property type="project" value="TreeGrafter"/>
</dbReference>
<evidence type="ECO:0000313" key="3">
    <source>
        <dbReference type="EMBL" id="HJC36546.1"/>
    </source>
</evidence>
<sequence length="159" mass="17351">MKKMLLYVSALLLFGFVCLPSLPDAELLSQYARETKKVEVKGAVSNPGVYELPWDADNAALIEKAGGACDDADLAAVSLSKTLPNEGVLVIPQKRAQKRISLNTASAEELDALSGVGPAIAQRIIAYRQQKPFETIEEIMEVKGIGEKMFEKIKEEIML</sequence>
<feature type="chain" id="PRO_5039589784" evidence="1">
    <location>
        <begin position="24"/>
        <end position="159"/>
    </location>
</feature>
<dbReference type="PANTHER" id="PTHR21180:SF32">
    <property type="entry name" value="ENDONUCLEASE_EXONUCLEASE_PHOSPHATASE FAMILY DOMAIN-CONTAINING PROTEIN 1"/>
    <property type="match status" value="1"/>
</dbReference>
<dbReference type="SMART" id="SM00278">
    <property type="entry name" value="HhH1"/>
    <property type="match status" value="2"/>
</dbReference>
<dbReference type="SUPFAM" id="SSF47781">
    <property type="entry name" value="RuvA domain 2-like"/>
    <property type="match status" value="1"/>
</dbReference>
<gene>
    <name evidence="3" type="ORF">H9702_05390</name>
</gene>
<evidence type="ECO:0000259" key="2">
    <source>
        <dbReference type="SMART" id="SM00278"/>
    </source>
</evidence>
<name>A0A9D2NQ50_9FIRM</name>
<feature type="signal peptide" evidence="1">
    <location>
        <begin position="1"/>
        <end position="23"/>
    </location>
</feature>
<dbReference type="InterPro" id="IPR051675">
    <property type="entry name" value="Endo/Exo/Phosphatase_dom_1"/>
</dbReference>
<dbReference type="AlphaFoldDB" id="A0A9D2NQ50"/>
<feature type="domain" description="Helix-hairpin-helix DNA-binding motif class 1" evidence="2">
    <location>
        <begin position="137"/>
        <end position="156"/>
    </location>
</feature>